<organism evidence="11">
    <name type="scientific">Cacopsylla melanoneura</name>
    <dbReference type="NCBI Taxonomy" id="428564"/>
    <lineage>
        <taxon>Eukaryota</taxon>
        <taxon>Metazoa</taxon>
        <taxon>Ecdysozoa</taxon>
        <taxon>Arthropoda</taxon>
        <taxon>Hexapoda</taxon>
        <taxon>Insecta</taxon>
        <taxon>Pterygota</taxon>
        <taxon>Neoptera</taxon>
        <taxon>Paraneoptera</taxon>
        <taxon>Hemiptera</taxon>
        <taxon>Sternorrhyncha</taxon>
        <taxon>Psylloidea</taxon>
        <taxon>Psyllidae</taxon>
        <taxon>Psyllinae</taxon>
        <taxon>Cacopsylla</taxon>
    </lineage>
</organism>
<comment type="similarity">
    <text evidence="2 9">Belongs to the peroxiredoxin family. Prx5 subfamily.</text>
</comment>
<dbReference type="InterPro" id="IPR013740">
    <property type="entry name" value="Redoxin"/>
</dbReference>
<reference evidence="11" key="1">
    <citation type="submission" date="2021-05" db="EMBL/GenBank/DDBJ databases">
        <authorList>
            <person name="Alioto T."/>
            <person name="Alioto T."/>
            <person name="Gomez Garrido J."/>
        </authorList>
    </citation>
    <scope>NUCLEOTIDE SEQUENCE</scope>
</reference>
<proteinExistence type="inferred from homology"/>
<sequence>MINIIYYVIRIHYDLKINSIPFCYLPICFYLLATALKISSVPFRTPVKFNTFHLSAVNMAVKVGDSLPSAELHEDTPQTKINIAEEVKGKKVVIFGVPGAFTPGCSATHLPGYLEKAAELKKKGISEIFCVAVNDAFVMKAWGDHNKAEGKVRFLADPNLEFAKKLGVEHEIPVLGGWRSKRYSMVVDDGKITQLNIEPDGTGLSCSLAEGLKI</sequence>
<comment type="catalytic activity">
    <reaction evidence="7 9">
        <text>a hydroperoxide + [thioredoxin]-dithiol = an alcohol + [thioredoxin]-disulfide + H2O</text>
        <dbReference type="Rhea" id="RHEA:62620"/>
        <dbReference type="Rhea" id="RHEA-COMP:10698"/>
        <dbReference type="Rhea" id="RHEA-COMP:10700"/>
        <dbReference type="ChEBI" id="CHEBI:15377"/>
        <dbReference type="ChEBI" id="CHEBI:29950"/>
        <dbReference type="ChEBI" id="CHEBI:30879"/>
        <dbReference type="ChEBI" id="CHEBI:35924"/>
        <dbReference type="ChEBI" id="CHEBI:50058"/>
        <dbReference type="EC" id="1.11.1.24"/>
    </reaction>
</comment>
<evidence type="ECO:0000256" key="5">
    <source>
        <dbReference type="ARBA" id="ARBA00023002"/>
    </source>
</evidence>
<evidence type="ECO:0000256" key="7">
    <source>
        <dbReference type="ARBA" id="ARBA00049091"/>
    </source>
</evidence>
<evidence type="ECO:0000256" key="9">
    <source>
        <dbReference type="RuleBase" id="RU366011"/>
    </source>
</evidence>
<dbReference type="PANTHER" id="PTHR10430:SF16">
    <property type="entry name" value="PEROXIREDOXIN-5, MITOCHONDRIAL"/>
    <property type="match status" value="1"/>
</dbReference>
<evidence type="ECO:0000259" key="10">
    <source>
        <dbReference type="PROSITE" id="PS51352"/>
    </source>
</evidence>
<keyword evidence="4 9" id="KW-0049">Antioxidant</keyword>
<keyword evidence="6 9" id="KW-0676">Redox-active center</keyword>
<dbReference type="InterPro" id="IPR037944">
    <property type="entry name" value="PRX5-like"/>
</dbReference>
<evidence type="ECO:0000256" key="4">
    <source>
        <dbReference type="ARBA" id="ARBA00022862"/>
    </source>
</evidence>
<dbReference type="FunFam" id="3.40.30.10:FF:000020">
    <property type="entry name" value="Peroxiredoxin"/>
    <property type="match status" value="1"/>
</dbReference>
<comment type="function">
    <text evidence="1">Thiol-specific peroxidase that catalyzes the reduction of hydrogen peroxide and organic hydroperoxides to water and alcohols, respectively. Plays a role in cell protection against oxidative stress by detoxifying peroxides and as sensor of hydrogen peroxide-mediated signaling events.</text>
</comment>
<protein>
    <recommendedName>
        <fullName evidence="9">Peroxiredoxin-5</fullName>
        <ecNumber evidence="9">1.11.1.24</ecNumber>
    </recommendedName>
</protein>
<dbReference type="GO" id="GO:0034599">
    <property type="term" value="P:cellular response to oxidative stress"/>
    <property type="evidence" value="ECO:0007669"/>
    <property type="project" value="InterPro"/>
</dbReference>
<evidence type="ECO:0000313" key="11">
    <source>
        <dbReference type="EMBL" id="CAG6772412.1"/>
    </source>
</evidence>
<dbReference type="Gene3D" id="3.40.30.10">
    <property type="entry name" value="Glutaredoxin"/>
    <property type="match status" value="1"/>
</dbReference>
<dbReference type="GO" id="GO:0042744">
    <property type="term" value="P:hydrogen peroxide catabolic process"/>
    <property type="evidence" value="ECO:0007669"/>
    <property type="project" value="TreeGrafter"/>
</dbReference>
<dbReference type="AlphaFoldDB" id="A0A8D9AWI2"/>
<evidence type="ECO:0000256" key="1">
    <source>
        <dbReference type="ARBA" id="ARBA00003330"/>
    </source>
</evidence>
<dbReference type="Pfam" id="PF08534">
    <property type="entry name" value="Redoxin"/>
    <property type="match status" value="1"/>
</dbReference>
<accession>A0A8D9AWI2</accession>
<dbReference type="InterPro" id="IPR013766">
    <property type="entry name" value="Thioredoxin_domain"/>
</dbReference>
<dbReference type="InterPro" id="IPR036249">
    <property type="entry name" value="Thioredoxin-like_sf"/>
</dbReference>
<dbReference type="SUPFAM" id="SSF52833">
    <property type="entry name" value="Thioredoxin-like"/>
    <property type="match status" value="1"/>
</dbReference>
<evidence type="ECO:0000256" key="3">
    <source>
        <dbReference type="ARBA" id="ARBA00022559"/>
    </source>
</evidence>
<name>A0A8D9AWI2_9HEMI</name>
<evidence type="ECO:0000256" key="2">
    <source>
        <dbReference type="ARBA" id="ARBA00010505"/>
    </source>
</evidence>
<dbReference type="GO" id="GO:0008379">
    <property type="term" value="F:thioredoxin peroxidase activity"/>
    <property type="evidence" value="ECO:0007669"/>
    <property type="project" value="InterPro"/>
</dbReference>
<dbReference type="GO" id="GO:0005739">
    <property type="term" value="C:mitochondrion"/>
    <property type="evidence" value="ECO:0007669"/>
    <property type="project" value="TreeGrafter"/>
</dbReference>
<dbReference type="GO" id="GO:0005777">
    <property type="term" value="C:peroxisome"/>
    <property type="evidence" value="ECO:0007669"/>
    <property type="project" value="TreeGrafter"/>
</dbReference>
<evidence type="ECO:0000256" key="6">
    <source>
        <dbReference type="ARBA" id="ARBA00023284"/>
    </source>
</evidence>
<dbReference type="CDD" id="cd03013">
    <property type="entry name" value="PRX5_like"/>
    <property type="match status" value="1"/>
</dbReference>
<dbReference type="EMBL" id="HBUF01587850">
    <property type="protein sequence ID" value="CAG6772412.1"/>
    <property type="molecule type" value="Transcribed_RNA"/>
</dbReference>
<feature type="active site" description="Cysteine sulfenic acid (-SOH) intermediate" evidence="8">
    <location>
        <position position="105"/>
    </location>
</feature>
<dbReference type="PANTHER" id="PTHR10430">
    <property type="entry name" value="PEROXIREDOXIN"/>
    <property type="match status" value="1"/>
</dbReference>
<dbReference type="EC" id="1.11.1.24" evidence="9"/>
<keyword evidence="5 9" id="KW-0560">Oxidoreductase</keyword>
<keyword evidence="3 9" id="KW-0575">Peroxidase</keyword>
<feature type="domain" description="Thioredoxin" evidence="10">
    <location>
        <begin position="61"/>
        <end position="214"/>
    </location>
</feature>
<dbReference type="PROSITE" id="PS51352">
    <property type="entry name" value="THIOREDOXIN_2"/>
    <property type="match status" value="1"/>
</dbReference>
<evidence type="ECO:0000256" key="8">
    <source>
        <dbReference type="PIRSR" id="PIRSR637944-1"/>
    </source>
</evidence>
<dbReference type="GO" id="GO:0045454">
    <property type="term" value="P:cell redox homeostasis"/>
    <property type="evidence" value="ECO:0007669"/>
    <property type="project" value="TreeGrafter"/>
</dbReference>